<comment type="caution">
    <text evidence="1">The sequence shown here is derived from an EMBL/GenBank/DDBJ whole genome shotgun (WGS) entry which is preliminary data.</text>
</comment>
<proteinExistence type="predicted"/>
<dbReference type="Proteomes" id="UP001066276">
    <property type="component" value="Chromosome 11"/>
</dbReference>
<dbReference type="InterPro" id="IPR008930">
    <property type="entry name" value="Terpenoid_cyclase/PrenylTrfase"/>
</dbReference>
<dbReference type="AlphaFoldDB" id="A0AAV7L9N1"/>
<gene>
    <name evidence="1" type="ORF">NDU88_001493</name>
</gene>
<dbReference type="EMBL" id="JANPWB010000015">
    <property type="protein sequence ID" value="KAJ1088336.1"/>
    <property type="molecule type" value="Genomic_DNA"/>
</dbReference>
<accession>A0AAV7L9N1</accession>
<dbReference type="PANTHER" id="PTHR45737:SF6">
    <property type="entry name" value="VON WILLEBRAND FACTOR A DOMAIN-CONTAINING PROTEIN 5A"/>
    <property type="match status" value="1"/>
</dbReference>
<name>A0AAV7L9N1_PLEWA</name>
<dbReference type="PANTHER" id="PTHR45737">
    <property type="entry name" value="VON WILLEBRAND FACTOR A DOMAIN-CONTAINING PROTEIN 5A"/>
    <property type="match status" value="1"/>
</dbReference>
<protein>
    <submittedName>
        <fullName evidence="1">Uncharacterized protein</fullName>
    </submittedName>
</protein>
<dbReference type="SUPFAM" id="SSF48239">
    <property type="entry name" value="Terpenoid cyclases/Protein prenyltransferases"/>
    <property type="match status" value="1"/>
</dbReference>
<organism evidence="1 2">
    <name type="scientific">Pleurodeles waltl</name>
    <name type="common">Iberian ribbed newt</name>
    <dbReference type="NCBI Taxonomy" id="8319"/>
    <lineage>
        <taxon>Eukaryota</taxon>
        <taxon>Metazoa</taxon>
        <taxon>Chordata</taxon>
        <taxon>Craniata</taxon>
        <taxon>Vertebrata</taxon>
        <taxon>Euteleostomi</taxon>
        <taxon>Amphibia</taxon>
        <taxon>Batrachia</taxon>
        <taxon>Caudata</taxon>
        <taxon>Salamandroidea</taxon>
        <taxon>Salamandridae</taxon>
        <taxon>Pleurodelinae</taxon>
        <taxon>Pleurodeles</taxon>
    </lineage>
</organism>
<sequence>MRIRLEAEGLEWEITLERWLKLEAKSGAQTQVMRIRLEAEGLEWEITLESWLKLEAKSGAQTQVMRIRLEAEGLEWEITLESWLQLEAKSGAQTPKSKGGFFGCFGGFTKSKGLKQNKSDEKETDSVFRLISLQNADGSWSLNSDITSALGLTEMELKANTLGKDIDSTVWATVLALICLHSTSIDRRDEWELLEWKALSWVKVKAGSILGGCIMAGNSLLKASVEAKVFGM</sequence>
<evidence type="ECO:0000313" key="2">
    <source>
        <dbReference type="Proteomes" id="UP001066276"/>
    </source>
</evidence>
<evidence type="ECO:0000313" key="1">
    <source>
        <dbReference type="EMBL" id="KAJ1088336.1"/>
    </source>
</evidence>
<reference evidence="1" key="1">
    <citation type="journal article" date="2022" name="bioRxiv">
        <title>Sequencing and chromosome-scale assembly of the giantPleurodeles waltlgenome.</title>
        <authorList>
            <person name="Brown T."/>
            <person name="Elewa A."/>
            <person name="Iarovenko S."/>
            <person name="Subramanian E."/>
            <person name="Araus A.J."/>
            <person name="Petzold A."/>
            <person name="Susuki M."/>
            <person name="Suzuki K.-i.T."/>
            <person name="Hayashi T."/>
            <person name="Toyoda A."/>
            <person name="Oliveira C."/>
            <person name="Osipova E."/>
            <person name="Leigh N.D."/>
            <person name="Simon A."/>
            <person name="Yun M.H."/>
        </authorList>
    </citation>
    <scope>NUCLEOTIDE SEQUENCE</scope>
    <source>
        <strain evidence="1">20211129_DDA</strain>
        <tissue evidence="1">Liver</tissue>
    </source>
</reference>
<keyword evidence="2" id="KW-1185">Reference proteome</keyword>